<keyword evidence="1" id="KW-0812">Transmembrane</keyword>
<reference evidence="2" key="1">
    <citation type="submission" date="2024-06" db="EMBL/GenBank/DDBJ databases">
        <authorList>
            <person name="Coelho C."/>
            <person name="Bento M."/>
            <person name="Garcia E."/>
            <person name="Camelo A."/>
            <person name="Brandao I."/>
            <person name="Espirito Santo C."/>
            <person name="Trovao J."/>
            <person name="Verissimo A."/>
            <person name="Costa J."/>
            <person name="Tiago I."/>
        </authorList>
    </citation>
    <scope>NUCLEOTIDE SEQUENCE</scope>
    <source>
        <strain evidence="2">KWT182</strain>
    </source>
</reference>
<keyword evidence="1" id="KW-1133">Transmembrane helix</keyword>
<accession>A0AAU7Q4N2</accession>
<feature type="transmembrane region" description="Helical" evidence="1">
    <location>
        <begin position="87"/>
        <end position="112"/>
    </location>
</feature>
<evidence type="ECO:0000256" key="1">
    <source>
        <dbReference type="SAM" id="Phobius"/>
    </source>
</evidence>
<gene>
    <name evidence="2" type="ORF">ABK905_13745</name>
</gene>
<sequence length="270" mass="29891">MNAQTGWHYRQLGQELLERRCHLMRQGSLITPPAAGEPIEIVAGMPLAQRPVCLMKERIIECRRYQGDALKQLNVAARRHGLGLSAFLLLLLLGSLAKIYGNGLVAVTLWFAPHFIGDWRTPVHDLVGSAAFPVPAWFPVQTRQETNEAIHALRHGLNAAMASAADYAAMFYAPVAMAQRPTMPGISYNFVGDPRLSPDILGYRLAPEEVRIGRTDDELAESPLSCEIEAYGDMLELTLAAYPHSDLARLPSKLILNIEKELYPLLAERA</sequence>
<keyword evidence="1" id="KW-0472">Membrane</keyword>
<dbReference type="EMBL" id="CP157947">
    <property type="protein sequence ID" value="XBS67964.1"/>
    <property type="molecule type" value="Genomic_DNA"/>
</dbReference>
<organism evidence="2">
    <name type="scientific">Acerihabitans sp. KWT182</name>
    <dbReference type="NCBI Taxonomy" id="3157919"/>
    <lineage>
        <taxon>Bacteria</taxon>
        <taxon>Pseudomonadati</taxon>
        <taxon>Pseudomonadota</taxon>
        <taxon>Gammaproteobacteria</taxon>
        <taxon>Enterobacterales</taxon>
        <taxon>Pectobacteriaceae</taxon>
        <taxon>Acerihabitans</taxon>
    </lineage>
</organism>
<protein>
    <recommendedName>
        <fullName evidence="3">Condensation domain-containing protein</fullName>
    </recommendedName>
</protein>
<proteinExistence type="predicted"/>
<name>A0AAU7Q4N2_9GAMM</name>
<evidence type="ECO:0000313" key="2">
    <source>
        <dbReference type="EMBL" id="XBS67964.1"/>
    </source>
</evidence>
<evidence type="ECO:0008006" key="3">
    <source>
        <dbReference type="Google" id="ProtNLM"/>
    </source>
</evidence>
<dbReference type="AlphaFoldDB" id="A0AAU7Q4N2"/>